<dbReference type="Pfam" id="PF20231">
    <property type="entry name" value="DUF6589"/>
    <property type="match status" value="1"/>
</dbReference>
<feature type="non-terminal residue" evidence="2">
    <location>
        <position position="676"/>
    </location>
</feature>
<evidence type="ECO:0000313" key="2">
    <source>
        <dbReference type="EMBL" id="WAR08802.1"/>
    </source>
</evidence>
<reference evidence="2" key="1">
    <citation type="submission" date="2022-11" db="EMBL/GenBank/DDBJ databases">
        <title>Centuries of genome instability and evolution in soft-shell clam transmissible cancer (bioRxiv).</title>
        <authorList>
            <person name="Hart S.F.M."/>
            <person name="Yonemitsu M.A."/>
            <person name="Giersch R.M."/>
            <person name="Beal B.F."/>
            <person name="Arriagada G."/>
            <person name="Davis B.W."/>
            <person name="Ostrander E.A."/>
            <person name="Goff S.P."/>
            <person name="Metzger M.J."/>
        </authorList>
    </citation>
    <scope>NUCLEOTIDE SEQUENCE</scope>
    <source>
        <strain evidence="2">MELC-2E11</strain>
        <tissue evidence="2">Siphon/mantle</tissue>
    </source>
</reference>
<gene>
    <name evidence="2" type="ORF">MAR_018760</name>
</gene>
<dbReference type="InterPro" id="IPR046496">
    <property type="entry name" value="DUF6589"/>
</dbReference>
<organism evidence="2 3">
    <name type="scientific">Mya arenaria</name>
    <name type="common">Soft-shell clam</name>
    <dbReference type="NCBI Taxonomy" id="6604"/>
    <lineage>
        <taxon>Eukaryota</taxon>
        <taxon>Metazoa</taxon>
        <taxon>Spiralia</taxon>
        <taxon>Lophotrochozoa</taxon>
        <taxon>Mollusca</taxon>
        <taxon>Bivalvia</taxon>
        <taxon>Autobranchia</taxon>
        <taxon>Heteroconchia</taxon>
        <taxon>Euheterodonta</taxon>
        <taxon>Imparidentia</taxon>
        <taxon>Neoheterodontei</taxon>
        <taxon>Myida</taxon>
        <taxon>Myoidea</taxon>
        <taxon>Myidae</taxon>
        <taxon>Mya</taxon>
    </lineage>
</organism>
<feature type="domain" description="DUF6589" evidence="1">
    <location>
        <begin position="196"/>
        <end position="613"/>
    </location>
</feature>
<evidence type="ECO:0000313" key="3">
    <source>
        <dbReference type="Proteomes" id="UP001164746"/>
    </source>
</evidence>
<evidence type="ECO:0000259" key="1">
    <source>
        <dbReference type="Pfam" id="PF20231"/>
    </source>
</evidence>
<protein>
    <recommendedName>
        <fullName evidence="1">DUF6589 domain-containing protein</fullName>
    </recommendedName>
</protein>
<proteinExistence type="predicted"/>
<dbReference type="EMBL" id="CP111017">
    <property type="protein sequence ID" value="WAR08802.1"/>
    <property type="molecule type" value="Genomic_DNA"/>
</dbReference>
<name>A0ABY7EIQ8_MYAAR</name>
<sequence length="676" mass="77268">MEELHTKQPLLAEVLLAVTLPTSKIGHSSATNSLVPVIGAIYGMLMKQRFHELSLVQKVVTITLANEQTHQKVNSVTVQTFAFSVSFSTSTDQFVYDRLQPLGITLSHSGLLSTMDTISGHFKTELIDAIKERKQFRIVGDNINFQLGVAHARKSSGKIRHMEHWFGSTSIVQNMSFDYLSDQSPQCDLRILPVASFLLADDNWKYLIDDMNRPVARTLTEFFPWLKFAKKAANEDILGEHSQLLHEKNKVIPLPIMAKNEQKYSDVVDILDSYESLVNSVHISAGMPPEPVHIGGDQLTRERFSGAKRLRAAALTPTERFENLKPITFELFHLQMTVLSSFYQILYHTSNTEIFTLHAKKIRLQRKDADGLDVKNHYNDCKELAVSFIKSYIVEAACEYFQVEDTNAVPNIQLPDCTNMSSEDINKWLCELVRPLDERVLRDSRNALDKIQPVSAENHDYGCDSMHVYGKVVLEIGLVYLRLNDVIKIPDRNRLLRTLKYLMVFLKGHNHRSKYALEILQFLCQQLAKLSEKVANSSLYGLFVNTGGKTNTHIPADLQMEHLVRVTKNHLKSMCSNVSEASMKNRSSSFHGMNEISDKYDTETHVCRRAQKHKTPSSYQDELHLITDLRSVRPFHHVCGRCIQSLKNMPKNPITKLDMDELVLWIEKHKLHMYYD</sequence>
<dbReference type="Proteomes" id="UP001164746">
    <property type="component" value="Chromosome 6"/>
</dbReference>
<accession>A0ABY7EIQ8</accession>
<keyword evidence="3" id="KW-1185">Reference proteome</keyword>